<dbReference type="PANTHER" id="PTHR30483:SF6">
    <property type="entry name" value="PERIPLASMIC BINDING PROTEIN OF ABC TRANSPORTER FOR NATURAL AMINO ACIDS"/>
    <property type="match status" value="1"/>
</dbReference>
<keyword evidence="2" id="KW-0813">Transport</keyword>
<dbReference type="Pfam" id="PF13458">
    <property type="entry name" value="Peripla_BP_6"/>
    <property type="match status" value="1"/>
</dbReference>
<dbReference type="AlphaFoldDB" id="A0A1M6CC48"/>
<keyword evidence="3 5" id="KW-0732">Signal</keyword>
<evidence type="ECO:0000259" key="6">
    <source>
        <dbReference type="Pfam" id="PF13458"/>
    </source>
</evidence>
<reference evidence="7 8" key="1">
    <citation type="submission" date="2016-11" db="EMBL/GenBank/DDBJ databases">
        <authorList>
            <person name="Jaros S."/>
            <person name="Januszkiewicz K."/>
            <person name="Wedrychowicz H."/>
        </authorList>
    </citation>
    <scope>NUCLEOTIDE SEQUENCE [LARGE SCALE GENOMIC DNA]</scope>
    <source>
        <strain evidence="7 8">DSM 19022</strain>
    </source>
</reference>
<dbReference type="InterPro" id="IPR051010">
    <property type="entry name" value="BCAA_transport"/>
</dbReference>
<dbReference type="STRING" id="1122184.SAMN02745176_00703"/>
<sequence length="392" mass="42049">MKRLSVVLAMVLILSLFTGCSSQQAAAPAQSTDGADTVKVGLNYELSGNVATYGQSLTEGIELAMEEINNNGGLLGKQVELVKADNKSDNAEAANVATKLITRDKVVTILGPATSGNTKGAIPVAMQHKVPLISASATADDVTVDSNGNVREFIFKTCFSDSFQGVIMANFAGQDLGAKKAAILIDTTSDYSKGLATSFKDKFENLGGTIVTQQAYQTKDKDFRAVLTNIKSVNPDVLYLPGYYEEVGLIAKQARELGLNAPILGGDGYDSPKLLELAGKEALNHVYFTNHYSSMDDSPEVVKFKEAFNKKYGKDPDAFNALGYDLAYFFADALVRAGEADPVKIKDALATTKNFKGITGTLTVDENHNPIKAITIIEMKDGVQTFLKKQEP</sequence>
<dbReference type="PROSITE" id="PS51257">
    <property type="entry name" value="PROKAR_LIPOPROTEIN"/>
    <property type="match status" value="1"/>
</dbReference>
<organism evidence="7 8">
    <name type="scientific">Lutispora thermophila DSM 19022</name>
    <dbReference type="NCBI Taxonomy" id="1122184"/>
    <lineage>
        <taxon>Bacteria</taxon>
        <taxon>Bacillati</taxon>
        <taxon>Bacillota</taxon>
        <taxon>Clostridia</taxon>
        <taxon>Lutisporales</taxon>
        <taxon>Lutisporaceae</taxon>
        <taxon>Lutispora</taxon>
    </lineage>
</organism>
<dbReference type="OrthoDB" id="9783240at2"/>
<keyword evidence="4" id="KW-0029">Amino-acid transport</keyword>
<evidence type="ECO:0000313" key="7">
    <source>
        <dbReference type="EMBL" id="SHI58582.1"/>
    </source>
</evidence>
<evidence type="ECO:0000256" key="1">
    <source>
        <dbReference type="ARBA" id="ARBA00010062"/>
    </source>
</evidence>
<keyword evidence="8" id="KW-1185">Reference proteome</keyword>
<feature type="signal peptide" evidence="5">
    <location>
        <begin position="1"/>
        <end position="26"/>
    </location>
</feature>
<evidence type="ECO:0000313" key="8">
    <source>
        <dbReference type="Proteomes" id="UP000184442"/>
    </source>
</evidence>
<comment type="similarity">
    <text evidence="1">Belongs to the leucine-binding protein family.</text>
</comment>
<dbReference type="Gene3D" id="3.40.50.2300">
    <property type="match status" value="2"/>
</dbReference>
<feature type="domain" description="Leucine-binding protein" evidence="6">
    <location>
        <begin position="37"/>
        <end position="382"/>
    </location>
</feature>
<name>A0A1M6CC48_9FIRM</name>
<gene>
    <name evidence="7" type="ORF">SAMN02745176_00703</name>
</gene>
<dbReference type="PANTHER" id="PTHR30483">
    <property type="entry name" value="LEUCINE-SPECIFIC-BINDING PROTEIN"/>
    <property type="match status" value="1"/>
</dbReference>
<dbReference type="PRINTS" id="PR00337">
    <property type="entry name" value="LEUILEVALBP"/>
</dbReference>
<dbReference type="SUPFAM" id="SSF53822">
    <property type="entry name" value="Periplasmic binding protein-like I"/>
    <property type="match status" value="1"/>
</dbReference>
<accession>A0A1M6CC48</accession>
<proteinExistence type="inferred from homology"/>
<dbReference type="InterPro" id="IPR000709">
    <property type="entry name" value="Leu_Ile_Val-bd"/>
</dbReference>
<feature type="chain" id="PRO_5039069011" evidence="5">
    <location>
        <begin position="27"/>
        <end position="392"/>
    </location>
</feature>
<evidence type="ECO:0000256" key="2">
    <source>
        <dbReference type="ARBA" id="ARBA00022448"/>
    </source>
</evidence>
<evidence type="ECO:0000256" key="3">
    <source>
        <dbReference type="ARBA" id="ARBA00022729"/>
    </source>
</evidence>
<dbReference type="Proteomes" id="UP000184442">
    <property type="component" value="Unassembled WGS sequence"/>
</dbReference>
<dbReference type="EMBL" id="FQZS01000005">
    <property type="protein sequence ID" value="SHI58582.1"/>
    <property type="molecule type" value="Genomic_DNA"/>
</dbReference>
<dbReference type="CDD" id="cd06347">
    <property type="entry name" value="PBP1_ABC_LivK_ligand_binding-like"/>
    <property type="match status" value="1"/>
</dbReference>
<protein>
    <submittedName>
        <fullName evidence="7">Amino acid/amide ABC transporter substrate-binding protein, HAAT family</fullName>
    </submittedName>
</protein>
<dbReference type="InterPro" id="IPR028081">
    <property type="entry name" value="Leu-bd"/>
</dbReference>
<dbReference type="RefSeq" id="WP_073024610.1">
    <property type="nucleotide sequence ID" value="NZ_FQZS01000005.1"/>
</dbReference>
<evidence type="ECO:0000256" key="5">
    <source>
        <dbReference type="SAM" id="SignalP"/>
    </source>
</evidence>
<evidence type="ECO:0000256" key="4">
    <source>
        <dbReference type="ARBA" id="ARBA00022970"/>
    </source>
</evidence>
<dbReference type="GO" id="GO:0006865">
    <property type="term" value="P:amino acid transport"/>
    <property type="evidence" value="ECO:0007669"/>
    <property type="project" value="UniProtKB-KW"/>
</dbReference>
<dbReference type="InterPro" id="IPR028082">
    <property type="entry name" value="Peripla_BP_I"/>
</dbReference>